<feature type="domain" description="FAD dependent oxidoreductase" evidence="2">
    <location>
        <begin position="3"/>
        <end position="362"/>
    </location>
</feature>
<dbReference type="PANTHER" id="PTHR13847:SF289">
    <property type="entry name" value="GLYCINE OXIDASE"/>
    <property type="match status" value="1"/>
</dbReference>
<keyword evidence="1" id="KW-0560">Oxidoreductase</keyword>
<keyword evidence="4" id="KW-1185">Reference proteome</keyword>
<proteinExistence type="predicted"/>
<dbReference type="PANTHER" id="PTHR13847">
    <property type="entry name" value="SARCOSINE DEHYDROGENASE-RELATED"/>
    <property type="match status" value="1"/>
</dbReference>
<accession>A0ABT3L2J2</accession>
<dbReference type="Pfam" id="PF01266">
    <property type="entry name" value="DAO"/>
    <property type="match status" value="1"/>
</dbReference>
<evidence type="ECO:0000313" key="4">
    <source>
        <dbReference type="Proteomes" id="UP001526426"/>
    </source>
</evidence>
<name>A0ABT3L2J2_9CYAN</name>
<dbReference type="InterPro" id="IPR036188">
    <property type="entry name" value="FAD/NAD-bd_sf"/>
</dbReference>
<organism evidence="3 4">
    <name type="scientific">Spirulina subsalsa FACHB-351</name>
    <dbReference type="NCBI Taxonomy" id="234711"/>
    <lineage>
        <taxon>Bacteria</taxon>
        <taxon>Bacillati</taxon>
        <taxon>Cyanobacteriota</taxon>
        <taxon>Cyanophyceae</taxon>
        <taxon>Spirulinales</taxon>
        <taxon>Spirulinaceae</taxon>
        <taxon>Spirulina</taxon>
    </lineage>
</organism>
<dbReference type="RefSeq" id="WP_265263448.1">
    <property type="nucleotide sequence ID" value="NZ_JAIHOM010000019.1"/>
</dbReference>
<dbReference type="SUPFAM" id="SSF51905">
    <property type="entry name" value="FAD/NAD(P)-binding domain"/>
    <property type="match status" value="1"/>
</dbReference>
<dbReference type="EMBL" id="JAIHOM010000019">
    <property type="protein sequence ID" value="MCW6035733.1"/>
    <property type="molecule type" value="Genomic_DNA"/>
</dbReference>
<sequence length="371" mass="40074">MSRVVIVGGGIVGAAIAYELSLVAGLEITLFDRSVPASGSTNAALGVLMGAISQKHKGRAWQLRATSIQRYATLLPQLTAELGQPIPHNNQGILMLCFDPTELPRWQKLIEQRASQGWTLELWDVAQLRDRTPQIQTSRAIAAIYSPQDLQLDPTALTQALLTAAQNRGVTCHFGVEVQNFSTTAPEGSETRQCNHVQTTLGSLECDRLVLAAGLGSTALTQALATPVDLRPVLGQALHLELDHPLSDSFQPVITGEDVHIVPIGGSEYWLGATVEFPNNQGGLVPNPLLLEEVRQRASEFCPDLATAKIIRTWSGQRPRPEGRPAPIIEPLQGYSNVILATGHYRNGVLLAPATALAVRDWMINSSHPPD</sequence>
<dbReference type="InterPro" id="IPR006076">
    <property type="entry name" value="FAD-dep_OxRdtase"/>
</dbReference>
<gene>
    <name evidence="3" type="ORF">K4A83_05525</name>
</gene>
<evidence type="ECO:0000259" key="2">
    <source>
        <dbReference type="Pfam" id="PF01266"/>
    </source>
</evidence>
<protein>
    <submittedName>
        <fullName evidence="3">FAD-binding oxidoreductase</fullName>
    </submittedName>
</protein>
<evidence type="ECO:0000313" key="3">
    <source>
        <dbReference type="EMBL" id="MCW6035733.1"/>
    </source>
</evidence>
<dbReference type="Gene3D" id="3.50.50.60">
    <property type="entry name" value="FAD/NAD(P)-binding domain"/>
    <property type="match status" value="1"/>
</dbReference>
<dbReference type="Gene3D" id="3.30.9.10">
    <property type="entry name" value="D-Amino Acid Oxidase, subunit A, domain 2"/>
    <property type="match status" value="1"/>
</dbReference>
<evidence type="ECO:0000256" key="1">
    <source>
        <dbReference type="ARBA" id="ARBA00023002"/>
    </source>
</evidence>
<reference evidence="3 4" key="1">
    <citation type="submission" date="2021-08" db="EMBL/GenBank/DDBJ databases">
        <title>Draft genome sequence of Spirulina subsalsa with high tolerance to salinity and hype-accumulation of phycocyanin.</title>
        <authorList>
            <person name="Pei H."/>
            <person name="Jiang L."/>
        </authorList>
    </citation>
    <scope>NUCLEOTIDE SEQUENCE [LARGE SCALE GENOMIC DNA]</scope>
    <source>
        <strain evidence="3 4">FACHB-351</strain>
    </source>
</reference>
<comment type="caution">
    <text evidence="3">The sequence shown here is derived from an EMBL/GenBank/DDBJ whole genome shotgun (WGS) entry which is preliminary data.</text>
</comment>
<dbReference type="SUPFAM" id="SSF54373">
    <property type="entry name" value="FAD-linked reductases, C-terminal domain"/>
    <property type="match status" value="1"/>
</dbReference>
<dbReference type="Proteomes" id="UP001526426">
    <property type="component" value="Unassembled WGS sequence"/>
</dbReference>